<organism evidence="8 9">
    <name type="scientific">Tribonema minus</name>
    <dbReference type="NCBI Taxonomy" id="303371"/>
    <lineage>
        <taxon>Eukaryota</taxon>
        <taxon>Sar</taxon>
        <taxon>Stramenopiles</taxon>
        <taxon>Ochrophyta</taxon>
        <taxon>PX clade</taxon>
        <taxon>Xanthophyceae</taxon>
        <taxon>Tribonematales</taxon>
        <taxon>Tribonemataceae</taxon>
        <taxon>Tribonema</taxon>
    </lineage>
</organism>
<evidence type="ECO:0000256" key="7">
    <source>
        <dbReference type="ARBA" id="ARBA00023237"/>
    </source>
</evidence>
<keyword evidence="5" id="KW-0732">Signal</keyword>
<dbReference type="Pfam" id="PF02415">
    <property type="entry name" value="Chlam_PMP"/>
    <property type="match status" value="1"/>
</dbReference>
<evidence type="ECO:0000256" key="3">
    <source>
        <dbReference type="ARBA" id="ARBA00004613"/>
    </source>
</evidence>
<gene>
    <name evidence="8" type="ORF">JKP88DRAFT_256078</name>
</gene>
<dbReference type="InterPro" id="IPR003368">
    <property type="entry name" value="POMP_repeat"/>
</dbReference>
<dbReference type="OrthoDB" id="547223at2759"/>
<keyword evidence="7" id="KW-0998">Cell outer membrane</keyword>
<evidence type="ECO:0000256" key="5">
    <source>
        <dbReference type="ARBA" id="ARBA00022729"/>
    </source>
</evidence>
<keyword evidence="9" id="KW-1185">Reference proteome</keyword>
<protein>
    <submittedName>
        <fullName evidence="8">Uncharacterized protein</fullName>
    </submittedName>
</protein>
<dbReference type="EMBL" id="JAFCMP010000318">
    <property type="protein sequence ID" value="KAG5181551.1"/>
    <property type="molecule type" value="Genomic_DNA"/>
</dbReference>
<comment type="caution">
    <text evidence="8">The sequence shown here is derived from an EMBL/GenBank/DDBJ whole genome shotgun (WGS) entry which is preliminary data.</text>
</comment>
<evidence type="ECO:0000256" key="6">
    <source>
        <dbReference type="ARBA" id="ARBA00023136"/>
    </source>
</evidence>
<evidence type="ECO:0000256" key="1">
    <source>
        <dbReference type="ARBA" id="ARBA00004196"/>
    </source>
</evidence>
<dbReference type="SUPFAM" id="SSF51126">
    <property type="entry name" value="Pectin lyase-like"/>
    <property type="match status" value="1"/>
</dbReference>
<dbReference type="AlphaFoldDB" id="A0A835YUI6"/>
<evidence type="ECO:0000256" key="2">
    <source>
        <dbReference type="ARBA" id="ARBA00004442"/>
    </source>
</evidence>
<evidence type="ECO:0000313" key="9">
    <source>
        <dbReference type="Proteomes" id="UP000664859"/>
    </source>
</evidence>
<dbReference type="Proteomes" id="UP000664859">
    <property type="component" value="Unassembled WGS sequence"/>
</dbReference>
<name>A0A835YUI6_9STRA</name>
<dbReference type="GO" id="GO:0005576">
    <property type="term" value="C:extracellular region"/>
    <property type="evidence" value="ECO:0007669"/>
    <property type="project" value="UniProtKB-SubCell"/>
</dbReference>
<keyword evidence="6" id="KW-0472">Membrane</keyword>
<proteinExistence type="predicted"/>
<reference evidence="8" key="1">
    <citation type="submission" date="2021-02" db="EMBL/GenBank/DDBJ databases">
        <title>First Annotated Genome of the Yellow-green Alga Tribonema minus.</title>
        <authorList>
            <person name="Mahan K.M."/>
        </authorList>
    </citation>
    <scope>NUCLEOTIDE SEQUENCE</scope>
    <source>
        <strain evidence="8">UTEX B ZZ1240</strain>
    </source>
</reference>
<comment type="subcellular location">
    <subcellularLocation>
        <location evidence="1">Cell envelope</location>
    </subcellularLocation>
    <subcellularLocation>
        <location evidence="2">Cell outer membrane</location>
    </subcellularLocation>
    <subcellularLocation>
        <location evidence="3">Secreted</location>
    </subcellularLocation>
</comment>
<keyword evidence="4" id="KW-0964">Secreted</keyword>
<accession>A0A835YUI6</accession>
<sequence length="599" mass="62502">MAHKDPIESARDRYSSAIYMDVQLGSGTKLLHPAAPVLYIDKSNFQYNDALYGGAVYMSLNYDVRSKGAAATTAPYHVQVTSTTFRDNSAAEGGAVFLYGLDGEVLRASFINCTFDDNMGPDRQSTVCVRDSHWGKVNNVARRITMQFRLHACAPAAHRGDGGTLFGGIADIHVASSSFTGGLSTGGAGGCIFSDGSGGFSNSDPATFVLTVKDSDFSGCRSISKGGAIYVTSQAPVTVDSCAFTENASALGGALCHQASNGAPGRVTVMNSTFRNNMATERGGAVFTSDAAVVEVLCDHQYNSGSAGPAFFSNRASSGGALAYSSPPGPTIRADGSFGVALLRMRGCAFEGNEALELGGAVHLDADLPNLGTNLDITGVVFGGNKAASGGGMLAAAPLPAFYPGDTDNWQCNSVCDADTTVTIVSSLRVHDCAESMYGTWTFYNNSASTCFLGGFGSQPAWIANHTCADADAMPTLERTNFTGTQSSSMMVLGDVYFAANAPAFPCCAAGFYAFCDSPMVTVNGSAILDDKCQHGEWRCAICNSAGFVCPRECTVVESLNLSQGYWRGNAVVEQTGTQGHAAATLRFAETRRSDEAAS</sequence>
<dbReference type="PANTHER" id="PTHR11319">
    <property type="entry name" value="G PROTEIN-COUPLED RECEPTOR-RELATED"/>
    <property type="match status" value="1"/>
</dbReference>
<evidence type="ECO:0000256" key="4">
    <source>
        <dbReference type="ARBA" id="ARBA00022525"/>
    </source>
</evidence>
<dbReference type="InterPro" id="IPR011050">
    <property type="entry name" value="Pectin_lyase_fold/virulence"/>
</dbReference>
<evidence type="ECO:0000313" key="8">
    <source>
        <dbReference type="EMBL" id="KAG5181551.1"/>
    </source>
</evidence>
<dbReference type="PANTHER" id="PTHR11319:SF35">
    <property type="entry name" value="OUTER MEMBRANE PROTEIN PMPC-RELATED"/>
    <property type="match status" value="1"/>
</dbReference>